<comment type="subcellular location">
    <subcellularLocation>
        <location evidence="2">Nucleus</location>
    </subcellularLocation>
</comment>
<evidence type="ECO:0000256" key="2">
    <source>
        <dbReference type="RuleBase" id="RU369065"/>
    </source>
</evidence>
<dbReference type="PANTHER" id="PTHR33077:SF5">
    <property type="entry name" value="PROTEIN TIFY 9"/>
    <property type="match status" value="1"/>
</dbReference>
<comment type="function">
    <text evidence="2">Repressor of jasmonate responses.</text>
</comment>
<dbReference type="EMBL" id="PGOL01001482">
    <property type="protein sequence ID" value="PKI57858.1"/>
    <property type="molecule type" value="Genomic_DNA"/>
</dbReference>
<comment type="similarity">
    <text evidence="1 2">Belongs to the TIFY/JAZ family.</text>
</comment>
<dbReference type="OrthoDB" id="1914366at2759"/>
<name>A0A2I0JNJ8_PUNGR</name>
<dbReference type="GO" id="GO:0009611">
    <property type="term" value="P:response to wounding"/>
    <property type="evidence" value="ECO:0007669"/>
    <property type="project" value="UniProtKB-UniRule"/>
</dbReference>
<dbReference type="GO" id="GO:0005634">
    <property type="term" value="C:nucleus"/>
    <property type="evidence" value="ECO:0007669"/>
    <property type="project" value="UniProtKB-SubCell"/>
</dbReference>
<reference evidence="3 4" key="1">
    <citation type="submission" date="2017-11" db="EMBL/GenBank/DDBJ databases">
        <title>De-novo sequencing of pomegranate (Punica granatum L.) genome.</title>
        <authorList>
            <person name="Akparov Z."/>
            <person name="Amiraslanov A."/>
            <person name="Hajiyeva S."/>
            <person name="Abbasov M."/>
            <person name="Kaur K."/>
            <person name="Hamwieh A."/>
            <person name="Solovyev V."/>
            <person name="Salamov A."/>
            <person name="Braich B."/>
            <person name="Kosarev P."/>
            <person name="Mahmoud A."/>
            <person name="Hajiyev E."/>
            <person name="Babayeva S."/>
            <person name="Izzatullayeva V."/>
            <person name="Mammadov A."/>
            <person name="Mammadov A."/>
            <person name="Sharifova S."/>
            <person name="Ojaghi J."/>
            <person name="Eynullazada K."/>
            <person name="Bayramov B."/>
            <person name="Abdulazimova A."/>
            <person name="Shahmuradov I."/>
        </authorList>
    </citation>
    <scope>NUCLEOTIDE SEQUENCE [LARGE SCALE GENOMIC DNA]</scope>
    <source>
        <strain evidence="4">cv. AG2017</strain>
        <tissue evidence="3">Leaf</tissue>
    </source>
</reference>
<evidence type="ECO:0000313" key="4">
    <source>
        <dbReference type="Proteomes" id="UP000233551"/>
    </source>
</evidence>
<dbReference type="Pfam" id="PF09425">
    <property type="entry name" value="Jas_motif"/>
    <property type="match status" value="1"/>
</dbReference>
<evidence type="ECO:0000313" key="3">
    <source>
        <dbReference type="EMBL" id="PKI57858.1"/>
    </source>
</evidence>
<dbReference type="InterPro" id="IPR040390">
    <property type="entry name" value="TIFY/JAZ"/>
</dbReference>
<dbReference type="Pfam" id="PF06200">
    <property type="entry name" value="tify"/>
    <property type="match status" value="1"/>
</dbReference>
<dbReference type="InterPro" id="IPR018467">
    <property type="entry name" value="CCT_CS"/>
</dbReference>
<dbReference type="InterPro" id="IPR010399">
    <property type="entry name" value="Tify_dom"/>
</dbReference>
<dbReference type="GO" id="GO:0031347">
    <property type="term" value="P:regulation of defense response"/>
    <property type="evidence" value="ECO:0007669"/>
    <property type="project" value="UniProtKB-UniRule"/>
</dbReference>
<comment type="domain">
    <text evidence="2">The jas domain is required for interaction with COI1.</text>
</comment>
<dbReference type="AlphaFoldDB" id="A0A2I0JNJ8"/>
<keyword evidence="2" id="KW-0539">Nucleus</keyword>
<protein>
    <recommendedName>
        <fullName evidence="2">Protein TIFY</fullName>
    </recommendedName>
    <alternativeName>
        <fullName evidence="2">Jasmonate ZIM domain-containing protein</fullName>
    </alternativeName>
</protein>
<gene>
    <name evidence="3" type="ORF">CRG98_021761</name>
</gene>
<dbReference type="PANTHER" id="PTHR33077">
    <property type="entry name" value="PROTEIN TIFY 4A-RELATED-RELATED"/>
    <property type="match status" value="1"/>
</dbReference>
<dbReference type="Proteomes" id="UP000233551">
    <property type="component" value="Unassembled WGS sequence"/>
</dbReference>
<proteinExistence type="inferred from homology"/>
<keyword evidence="2" id="KW-1184">Jasmonic acid signaling pathway</keyword>
<organism evidence="3 4">
    <name type="scientific">Punica granatum</name>
    <name type="common">Pomegranate</name>
    <dbReference type="NCBI Taxonomy" id="22663"/>
    <lineage>
        <taxon>Eukaryota</taxon>
        <taxon>Viridiplantae</taxon>
        <taxon>Streptophyta</taxon>
        <taxon>Embryophyta</taxon>
        <taxon>Tracheophyta</taxon>
        <taxon>Spermatophyta</taxon>
        <taxon>Magnoliopsida</taxon>
        <taxon>eudicotyledons</taxon>
        <taxon>Gunneridae</taxon>
        <taxon>Pentapetalae</taxon>
        <taxon>rosids</taxon>
        <taxon>malvids</taxon>
        <taxon>Myrtales</taxon>
        <taxon>Lythraceae</taxon>
        <taxon>Punica</taxon>
    </lineage>
</organism>
<comment type="caution">
    <text evidence="3">The sequence shown here is derived from an EMBL/GenBank/DDBJ whole genome shotgun (WGS) entry which is preliminary data.</text>
</comment>
<dbReference type="SMART" id="SM00979">
    <property type="entry name" value="TIFY"/>
    <property type="match status" value="1"/>
</dbReference>
<sequence>MAIETVEIDFFGVQREEEKSAKSQLPPSLDRRRSFRGINGAISKINPELLKSVIGSARTANHKLECGLQFPPSVPTNPSQDNPKREFQSPLLTELTAEHKDKITPLTIFYNGTVIAFDVTHDKAENILKLAVEGSSQNQLMETLSGDLPIFRQKSLQRFLEKRKERLTFVHPYACHEK</sequence>
<evidence type="ECO:0000256" key="1">
    <source>
        <dbReference type="ARBA" id="ARBA00008614"/>
    </source>
</evidence>
<dbReference type="PROSITE" id="PS51320">
    <property type="entry name" value="TIFY"/>
    <property type="match status" value="1"/>
</dbReference>
<dbReference type="GeneID" id="116200805"/>
<dbReference type="GO" id="GO:2000022">
    <property type="term" value="P:regulation of jasmonic acid mediated signaling pathway"/>
    <property type="evidence" value="ECO:0007669"/>
    <property type="project" value="UniProtKB-UniRule"/>
</dbReference>
<accession>A0A2I0JNJ8</accession>
<dbReference type="STRING" id="22663.A0A2I0JNJ8"/>
<keyword evidence="4" id="KW-1185">Reference proteome</keyword>